<feature type="region of interest" description="Disordered" evidence="1">
    <location>
        <begin position="1"/>
        <end position="20"/>
    </location>
</feature>
<dbReference type="PANTHER" id="PTHR12864">
    <property type="entry name" value="RAN BINDING PROTEIN 9-RELATED"/>
    <property type="match status" value="1"/>
</dbReference>
<name>A0A9P3L9D6_9APHY</name>
<evidence type="ECO:0000313" key="4">
    <source>
        <dbReference type="Proteomes" id="UP000703269"/>
    </source>
</evidence>
<feature type="region of interest" description="Disordered" evidence="1">
    <location>
        <begin position="291"/>
        <end position="333"/>
    </location>
</feature>
<dbReference type="InterPro" id="IPR050618">
    <property type="entry name" value="Ubq-SigPath_Reg"/>
</dbReference>
<accession>A0A9P3L9D6</accession>
<evidence type="ECO:0000256" key="1">
    <source>
        <dbReference type="SAM" id="MobiDB-lite"/>
    </source>
</evidence>
<evidence type="ECO:0000259" key="2">
    <source>
        <dbReference type="Pfam" id="PF10607"/>
    </source>
</evidence>
<dbReference type="AlphaFoldDB" id="A0A9P3L9D6"/>
<dbReference type="InterPro" id="IPR024964">
    <property type="entry name" value="CTLH/CRA"/>
</dbReference>
<reference evidence="3 4" key="1">
    <citation type="submission" date="2021-08" db="EMBL/GenBank/DDBJ databases">
        <title>Draft Genome Sequence of Phanerochaete sordida strain YK-624.</title>
        <authorList>
            <person name="Mori T."/>
            <person name="Dohra H."/>
            <person name="Suzuki T."/>
            <person name="Kawagishi H."/>
            <person name="Hirai H."/>
        </authorList>
    </citation>
    <scope>NUCLEOTIDE SEQUENCE [LARGE SCALE GENOMIC DNA]</scope>
    <source>
        <strain evidence="3 4">YK-624</strain>
    </source>
</reference>
<proteinExistence type="predicted"/>
<feature type="compositionally biased region" description="Basic and acidic residues" evidence="1">
    <location>
        <begin position="324"/>
        <end position="333"/>
    </location>
</feature>
<gene>
    <name evidence="3" type="ORF">PsYK624_032290</name>
</gene>
<protein>
    <recommendedName>
        <fullName evidence="2">CTLH/CRA C-terminal to LisH motif domain-containing protein</fullName>
    </recommendedName>
</protein>
<dbReference type="Proteomes" id="UP000703269">
    <property type="component" value="Unassembled WGS sequence"/>
</dbReference>
<sequence>MKRWTPPTKDKPSVQSKRFFSPTPDDLRSLVFDYLCHGAYTSTARAFVRDSAVKHVDSDGDELMSLGETGHRDPLAETMDEKLTQAELRRDIRVHILSGRVDDAIRLLNTHFTSVLDPTSPTVLPSTEAGAFAYVPSTSVDSLHLLLNLRILDFIESSRTVPLPYHHPGAKVPLSPLPVVAPTERRPEEEFSEQQLVQLHKAQRLYSEASSLPKPADRALYLKELSQVTALLAYTVPETSVMAPYLAQERREAVADQIEGAILYRTSQQAVSRVELAARYTTTIWSALHEHGASPPPASKWPPGVKLPSAPVDTLARSESSAEAGKKSQDRLTSESVPLFDLTDYLDAKS</sequence>
<dbReference type="OrthoDB" id="8048523at2759"/>
<keyword evidence="4" id="KW-1185">Reference proteome</keyword>
<evidence type="ECO:0000313" key="3">
    <source>
        <dbReference type="EMBL" id="GJE87146.1"/>
    </source>
</evidence>
<comment type="caution">
    <text evidence="3">The sequence shown here is derived from an EMBL/GenBank/DDBJ whole genome shotgun (WGS) entry which is preliminary data.</text>
</comment>
<organism evidence="3 4">
    <name type="scientific">Phanerochaete sordida</name>
    <dbReference type="NCBI Taxonomy" id="48140"/>
    <lineage>
        <taxon>Eukaryota</taxon>
        <taxon>Fungi</taxon>
        <taxon>Dikarya</taxon>
        <taxon>Basidiomycota</taxon>
        <taxon>Agaricomycotina</taxon>
        <taxon>Agaricomycetes</taxon>
        <taxon>Polyporales</taxon>
        <taxon>Phanerochaetaceae</taxon>
        <taxon>Phanerochaete</taxon>
    </lineage>
</organism>
<dbReference type="EMBL" id="BPQB01000005">
    <property type="protein sequence ID" value="GJE87146.1"/>
    <property type="molecule type" value="Genomic_DNA"/>
</dbReference>
<feature type="domain" description="CTLH/CRA C-terminal to LisH motif" evidence="2">
    <location>
        <begin position="88"/>
        <end position="277"/>
    </location>
</feature>
<dbReference type="Pfam" id="PF10607">
    <property type="entry name" value="CTLH"/>
    <property type="match status" value="1"/>
</dbReference>